<dbReference type="RefSeq" id="WP_260249336.1">
    <property type="nucleotide sequence ID" value="NZ_JALMEJ010000005.1"/>
</dbReference>
<sequence>MGYIYETNVIDWDKANAYINYSQIKRILDETEDDDNVAAVITIEEAEYVLKNQITPTPFTSPEDTLFGIGDFISNYSGNLYEAHRVTRIINEFRNFNITAIEYTGPNGNTYIRLSGHPGVRAYLNATRYLADNPRILYMGVGTQGMGAVSAGATRFAIVFSLAYRVVELIFKEEYTLVDFFVNVTMDMAKLAVATQVTTLVTGSIVTGALAVGVSVIAVAVGVFVVGALIAYALYKLDDEYGISEALIKALKSHRPPKPETPYHPDQFFTLLGRYSRG</sequence>
<reference evidence="2" key="1">
    <citation type="submission" date="2022-08" db="EMBL/GenBank/DDBJ databases">
        <authorList>
            <person name="Dale J.L."/>
        </authorList>
    </citation>
    <scope>NUCLEOTIDE SEQUENCE</scope>
    <source>
        <strain evidence="2">2022EL-00758</strain>
    </source>
</reference>
<keyword evidence="1" id="KW-0472">Membrane</keyword>
<evidence type="ECO:0000313" key="2">
    <source>
        <dbReference type="EMBL" id="MCY0789997.1"/>
    </source>
</evidence>
<organism evidence="2 3">
    <name type="scientific">Morganella morganii</name>
    <name type="common">Proteus morganii</name>
    <dbReference type="NCBI Taxonomy" id="582"/>
    <lineage>
        <taxon>Bacteria</taxon>
        <taxon>Pseudomonadati</taxon>
        <taxon>Pseudomonadota</taxon>
        <taxon>Gammaproteobacteria</taxon>
        <taxon>Enterobacterales</taxon>
        <taxon>Morganellaceae</taxon>
        <taxon>Morganella</taxon>
    </lineage>
</organism>
<feature type="transmembrane region" description="Helical" evidence="1">
    <location>
        <begin position="209"/>
        <end position="235"/>
    </location>
</feature>
<name>A0A9Q4CPD5_MORMO</name>
<dbReference type="Proteomes" id="UP001076655">
    <property type="component" value="Unassembled WGS sequence"/>
</dbReference>
<evidence type="ECO:0000256" key="1">
    <source>
        <dbReference type="SAM" id="Phobius"/>
    </source>
</evidence>
<dbReference type="EMBL" id="JAPNMI010000004">
    <property type="protein sequence ID" value="MCY0789997.1"/>
    <property type="molecule type" value="Genomic_DNA"/>
</dbReference>
<protein>
    <submittedName>
        <fullName evidence="2">Uncharacterized protein</fullName>
    </submittedName>
</protein>
<accession>A0A9Q4CPD5</accession>
<evidence type="ECO:0000313" key="3">
    <source>
        <dbReference type="Proteomes" id="UP001076655"/>
    </source>
</evidence>
<keyword evidence="1" id="KW-1133">Transmembrane helix</keyword>
<proteinExistence type="predicted"/>
<keyword evidence="1" id="KW-0812">Transmembrane</keyword>
<comment type="caution">
    <text evidence="2">The sequence shown here is derived from an EMBL/GenBank/DDBJ whole genome shotgun (WGS) entry which is preliminary data.</text>
</comment>
<dbReference type="AlphaFoldDB" id="A0A9Q4CPD5"/>
<gene>
    <name evidence="2" type="ORF">N0392_09895</name>
</gene>